<dbReference type="GO" id="GO:0005886">
    <property type="term" value="C:plasma membrane"/>
    <property type="evidence" value="ECO:0007669"/>
    <property type="project" value="TreeGrafter"/>
</dbReference>
<dbReference type="InterPro" id="IPR009081">
    <property type="entry name" value="PP-bd_ACP"/>
</dbReference>
<comment type="caution">
    <text evidence="5">The sequence shown here is derived from an EMBL/GenBank/DDBJ whole genome shotgun (WGS) entry which is preliminary data.</text>
</comment>
<dbReference type="SMART" id="SM00823">
    <property type="entry name" value="PKS_PP"/>
    <property type="match status" value="1"/>
</dbReference>
<feature type="compositionally biased region" description="Pro residues" evidence="3">
    <location>
        <begin position="174"/>
        <end position="192"/>
    </location>
</feature>
<feature type="domain" description="Carrier" evidence="4">
    <location>
        <begin position="213"/>
        <end position="288"/>
    </location>
</feature>
<dbReference type="EMBL" id="JACHNB010000001">
    <property type="protein sequence ID" value="MBB4739057.1"/>
    <property type="molecule type" value="Genomic_DNA"/>
</dbReference>
<sequence length="325" mass="35540">MTADTRQFVVAVSGRDDDSLTTQARDLARYLGDARREPARVAFSHAVTLPAVVKTLLCLRETHPHRLACTAGSVEEAADRLRTYVSLAGDPRALAQHGIYRTTVDRSVFDEPDDAGDRAYAARLAAEGRHRQLARLWAVGYPVDWARIYPDLAGERPVYLPPTRLSRRRFWPDPATPPAGEPAPPAVEPAPPAATGSDLLGDLGDLPDVLRRQRLGDYLQRQIGLVLGYPDGELPRTDQGFFDLGMTSIHLETVRSAIVRDLAVDPEPSAAFDHPTITEFVRYLADRIEPATTGDPTGSVLAGLDEHEIDSLSATDLERLLGEVV</sequence>
<evidence type="ECO:0000313" key="6">
    <source>
        <dbReference type="Proteomes" id="UP000546162"/>
    </source>
</evidence>
<proteinExistence type="predicted"/>
<dbReference type="PANTHER" id="PTHR43775:SF37">
    <property type="entry name" value="SI:DKEY-61P9.11"/>
    <property type="match status" value="1"/>
</dbReference>
<dbReference type="InterPro" id="IPR036736">
    <property type="entry name" value="ACP-like_sf"/>
</dbReference>
<organism evidence="5 6">
    <name type="scientific">Actinoplanes octamycinicus</name>
    <dbReference type="NCBI Taxonomy" id="135948"/>
    <lineage>
        <taxon>Bacteria</taxon>
        <taxon>Bacillati</taxon>
        <taxon>Actinomycetota</taxon>
        <taxon>Actinomycetes</taxon>
        <taxon>Micromonosporales</taxon>
        <taxon>Micromonosporaceae</taxon>
        <taxon>Actinoplanes</taxon>
    </lineage>
</organism>
<dbReference type="GO" id="GO:0031177">
    <property type="term" value="F:phosphopantetheine binding"/>
    <property type="evidence" value="ECO:0007669"/>
    <property type="project" value="InterPro"/>
</dbReference>
<dbReference type="RefSeq" id="WP_185039649.1">
    <property type="nucleotide sequence ID" value="NZ_BAABFG010000005.1"/>
</dbReference>
<keyword evidence="2" id="KW-0597">Phosphoprotein</keyword>
<feature type="region of interest" description="Disordered" evidence="3">
    <location>
        <begin position="169"/>
        <end position="198"/>
    </location>
</feature>
<dbReference type="AlphaFoldDB" id="A0A7W7GVN4"/>
<evidence type="ECO:0000313" key="5">
    <source>
        <dbReference type="EMBL" id="MBB4739057.1"/>
    </source>
</evidence>
<protein>
    <submittedName>
        <fullName evidence="5">Acyl transferase domain-containing protein</fullName>
    </submittedName>
</protein>
<dbReference type="InterPro" id="IPR020806">
    <property type="entry name" value="PKS_PP-bd"/>
</dbReference>
<dbReference type="InterPro" id="IPR050091">
    <property type="entry name" value="PKS_NRPS_Biosynth_Enz"/>
</dbReference>
<dbReference type="Gene3D" id="1.10.1200.10">
    <property type="entry name" value="ACP-like"/>
    <property type="match status" value="1"/>
</dbReference>
<dbReference type="Gene3D" id="3.30.70.3290">
    <property type="match status" value="1"/>
</dbReference>
<dbReference type="SUPFAM" id="SSF47336">
    <property type="entry name" value="ACP-like"/>
    <property type="match status" value="1"/>
</dbReference>
<dbReference type="GO" id="GO:0005737">
    <property type="term" value="C:cytoplasm"/>
    <property type="evidence" value="ECO:0007669"/>
    <property type="project" value="TreeGrafter"/>
</dbReference>
<evidence type="ECO:0000259" key="4">
    <source>
        <dbReference type="PROSITE" id="PS50075"/>
    </source>
</evidence>
<evidence type="ECO:0000256" key="3">
    <source>
        <dbReference type="SAM" id="MobiDB-lite"/>
    </source>
</evidence>
<dbReference type="PROSITE" id="PS50075">
    <property type="entry name" value="CARRIER"/>
    <property type="match status" value="1"/>
</dbReference>
<name>A0A7W7GVN4_9ACTN</name>
<evidence type="ECO:0000256" key="2">
    <source>
        <dbReference type="ARBA" id="ARBA00022553"/>
    </source>
</evidence>
<evidence type="ECO:0000256" key="1">
    <source>
        <dbReference type="ARBA" id="ARBA00022450"/>
    </source>
</evidence>
<dbReference type="GO" id="GO:0006633">
    <property type="term" value="P:fatty acid biosynthetic process"/>
    <property type="evidence" value="ECO:0007669"/>
    <property type="project" value="TreeGrafter"/>
</dbReference>
<keyword evidence="6" id="KW-1185">Reference proteome</keyword>
<keyword evidence="1" id="KW-0596">Phosphopantetheine</keyword>
<reference evidence="5 6" key="1">
    <citation type="submission" date="2020-08" db="EMBL/GenBank/DDBJ databases">
        <title>Sequencing the genomes of 1000 actinobacteria strains.</title>
        <authorList>
            <person name="Klenk H.-P."/>
        </authorList>
    </citation>
    <scope>NUCLEOTIDE SEQUENCE [LARGE SCALE GENOMIC DNA]</scope>
    <source>
        <strain evidence="5 6">DSM 45809</strain>
    </source>
</reference>
<dbReference type="Pfam" id="PF00550">
    <property type="entry name" value="PP-binding"/>
    <property type="match status" value="1"/>
</dbReference>
<dbReference type="GO" id="GO:0071770">
    <property type="term" value="P:DIM/DIP cell wall layer assembly"/>
    <property type="evidence" value="ECO:0007669"/>
    <property type="project" value="TreeGrafter"/>
</dbReference>
<gene>
    <name evidence="5" type="ORF">BJY16_002516</name>
</gene>
<dbReference type="GO" id="GO:0004312">
    <property type="term" value="F:fatty acid synthase activity"/>
    <property type="evidence" value="ECO:0007669"/>
    <property type="project" value="TreeGrafter"/>
</dbReference>
<dbReference type="PANTHER" id="PTHR43775">
    <property type="entry name" value="FATTY ACID SYNTHASE"/>
    <property type="match status" value="1"/>
</dbReference>
<accession>A0A7W7GVN4</accession>
<dbReference type="Proteomes" id="UP000546162">
    <property type="component" value="Unassembled WGS sequence"/>
</dbReference>
<keyword evidence="5" id="KW-0808">Transferase</keyword>